<evidence type="ECO:0000313" key="2">
    <source>
        <dbReference type="EMBL" id="TZG27415.1"/>
    </source>
</evidence>
<evidence type="ECO:0000313" key="3">
    <source>
        <dbReference type="Proteomes" id="UP000322077"/>
    </source>
</evidence>
<dbReference type="Proteomes" id="UP000322077">
    <property type="component" value="Unassembled WGS sequence"/>
</dbReference>
<proteinExistence type="predicted"/>
<reference evidence="2 3" key="1">
    <citation type="submission" date="2019-08" db="EMBL/GenBank/DDBJ databases">
        <authorList>
            <person name="Wang G."/>
            <person name="Xu Z."/>
        </authorList>
    </citation>
    <scope>NUCLEOTIDE SEQUENCE [LARGE SCALE GENOMIC DNA]</scope>
    <source>
        <strain evidence="2 3">ZX</strain>
    </source>
</reference>
<accession>A0A5D9CBH4</accession>
<dbReference type="RefSeq" id="WP_149521627.1">
    <property type="nucleotide sequence ID" value="NZ_VTOU01000002.1"/>
</dbReference>
<feature type="chain" id="PRO_5022981911" description="Lipoprotein" evidence="1">
    <location>
        <begin position="24"/>
        <end position="156"/>
    </location>
</feature>
<dbReference type="EMBL" id="VTOU01000002">
    <property type="protein sequence ID" value="TZG27415.1"/>
    <property type="molecule type" value="Genomic_DNA"/>
</dbReference>
<name>A0A5D9CBH4_9SPHN</name>
<keyword evidence="3" id="KW-1185">Reference proteome</keyword>
<comment type="caution">
    <text evidence="2">The sequence shown here is derived from an EMBL/GenBank/DDBJ whole genome shotgun (WGS) entry which is preliminary data.</text>
</comment>
<evidence type="ECO:0008006" key="4">
    <source>
        <dbReference type="Google" id="ProtNLM"/>
    </source>
</evidence>
<dbReference type="PROSITE" id="PS51257">
    <property type="entry name" value="PROKAR_LIPOPROTEIN"/>
    <property type="match status" value="1"/>
</dbReference>
<protein>
    <recommendedName>
        <fullName evidence="4">Lipoprotein</fullName>
    </recommendedName>
</protein>
<evidence type="ECO:0000256" key="1">
    <source>
        <dbReference type="SAM" id="SignalP"/>
    </source>
</evidence>
<sequence>MKRSALSLATVLLLVACARGEKAELPANAVAAENLAAEVQEEAAAADNAAQAVLPTDAWVGKWIGVEGLVLDVQKAGEPGKYMLGVTLLDGTKSYEGTADGEVIRFTRDGRPESVRAATGDETGLKWLAGKQNCLMIQQGEGFCRDDLTPKAPVAK</sequence>
<keyword evidence="1" id="KW-0732">Signal</keyword>
<organism evidence="2 3">
    <name type="scientific">Sphingomonas montanisoli</name>
    <dbReference type="NCBI Taxonomy" id="2606412"/>
    <lineage>
        <taxon>Bacteria</taxon>
        <taxon>Pseudomonadati</taxon>
        <taxon>Pseudomonadota</taxon>
        <taxon>Alphaproteobacteria</taxon>
        <taxon>Sphingomonadales</taxon>
        <taxon>Sphingomonadaceae</taxon>
        <taxon>Sphingomonas</taxon>
    </lineage>
</organism>
<feature type="signal peptide" evidence="1">
    <location>
        <begin position="1"/>
        <end position="23"/>
    </location>
</feature>
<dbReference type="AlphaFoldDB" id="A0A5D9CBH4"/>
<gene>
    <name evidence="2" type="ORF">FYJ91_07420</name>
</gene>